<dbReference type="EMBL" id="QSCO01000007">
    <property type="protein sequence ID" value="RGY07785.1"/>
    <property type="molecule type" value="Genomic_DNA"/>
</dbReference>
<gene>
    <name evidence="1" type="ORF">DXA53_06675</name>
</gene>
<dbReference type="RefSeq" id="WP_118103506.1">
    <property type="nucleotide sequence ID" value="NZ_JADMYR010000011.1"/>
</dbReference>
<protein>
    <recommendedName>
        <fullName evidence="3">Bro-N domain-containing protein</fullName>
    </recommendedName>
</protein>
<dbReference type="AlphaFoldDB" id="A0A413IDK2"/>
<organism evidence="1 2">
    <name type="scientific">Odoribacter splanchnicus</name>
    <dbReference type="NCBI Taxonomy" id="28118"/>
    <lineage>
        <taxon>Bacteria</taxon>
        <taxon>Pseudomonadati</taxon>
        <taxon>Bacteroidota</taxon>
        <taxon>Bacteroidia</taxon>
        <taxon>Bacteroidales</taxon>
        <taxon>Odoribacteraceae</taxon>
        <taxon>Odoribacter</taxon>
    </lineage>
</organism>
<proteinExistence type="predicted"/>
<comment type="caution">
    <text evidence="1">The sequence shown here is derived from an EMBL/GenBank/DDBJ whole genome shotgun (WGS) entry which is preliminary data.</text>
</comment>
<evidence type="ECO:0000313" key="1">
    <source>
        <dbReference type="EMBL" id="RGY07785.1"/>
    </source>
</evidence>
<evidence type="ECO:0000313" key="2">
    <source>
        <dbReference type="Proteomes" id="UP000284434"/>
    </source>
</evidence>
<name>A0A413IDK2_9BACT</name>
<reference evidence="1 2" key="1">
    <citation type="submission" date="2018-08" db="EMBL/GenBank/DDBJ databases">
        <title>A genome reference for cultivated species of the human gut microbiota.</title>
        <authorList>
            <person name="Zou Y."/>
            <person name="Xue W."/>
            <person name="Luo G."/>
        </authorList>
    </citation>
    <scope>NUCLEOTIDE SEQUENCE [LARGE SCALE GENOMIC DNA]</scope>
    <source>
        <strain evidence="1 2">OF03-11</strain>
    </source>
</reference>
<dbReference type="Proteomes" id="UP000284434">
    <property type="component" value="Unassembled WGS sequence"/>
</dbReference>
<accession>A0A413IDK2</accession>
<sequence length="225" mass="26030">MVQQNAIKVFEEKKICTVWDSDQEEWYFSIINVIAILTENDNPRRFWSDLKHKLTKEGSQLYDKIVQLKLPTEDGKIRLTDVTVTQNFIEIRQDLTDEWKRHGLQEGEHFATLTDIIYQSWAGKTAKEYKQFKGLKKENLRDNMTNKELVLNMLAELSTKEISEAQNPATFDDHMDIARRGGNVAKEARLRLEQETGKPVVTPLNAKHILGLDNGKPLSETEKTE</sequence>
<evidence type="ECO:0008006" key="3">
    <source>
        <dbReference type="Google" id="ProtNLM"/>
    </source>
</evidence>